<dbReference type="GO" id="GO:0005634">
    <property type="term" value="C:nucleus"/>
    <property type="evidence" value="ECO:0007669"/>
    <property type="project" value="UniProtKB-SubCell"/>
</dbReference>
<dbReference type="InterPro" id="IPR001356">
    <property type="entry name" value="HD"/>
</dbReference>
<evidence type="ECO:0000256" key="2">
    <source>
        <dbReference type="ARBA" id="ARBA00023155"/>
    </source>
</evidence>
<gene>
    <name evidence="7" type="primary">MPUL0G02110</name>
    <name evidence="7" type="ORF">METSCH_G02110</name>
</gene>
<evidence type="ECO:0000256" key="5">
    <source>
        <dbReference type="SAM" id="MobiDB-lite"/>
    </source>
</evidence>
<proteinExistence type="predicted"/>
<dbReference type="Proteomes" id="UP000292447">
    <property type="component" value="Chromosome VII"/>
</dbReference>
<keyword evidence="2 4" id="KW-0371">Homeobox</keyword>
<dbReference type="SUPFAM" id="SSF46689">
    <property type="entry name" value="Homeodomain-like"/>
    <property type="match status" value="1"/>
</dbReference>
<sequence>MTKPTTSLPPISDIFRGPSINDSYYPPQNFGQYRAVPAHPANYSGPQYQLSSTEYAAPRYYNPAYAAPNYSFAGETGYGPARDSRDHWRPNGEAPHQLPSPLQMQPSGGPYAHPTQRGSSMPEVGMRTPEFGGSQSLSRNLSPKFNHSAMASQLKVRTRNNLPKEVTHVLLQWLNDHLNHPYPNSFEKAQLIMATGLNQQQLSNWFINARRRKIKYLREKQNARAV</sequence>
<dbReference type="CDD" id="cd00086">
    <property type="entry name" value="homeodomain"/>
    <property type="match status" value="1"/>
</dbReference>
<dbReference type="AlphaFoldDB" id="A0A4P6XXS1"/>
<dbReference type="InterPro" id="IPR009057">
    <property type="entry name" value="Homeodomain-like_sf"/>
</dbReference>
<dbReference type="STRING" id="2163413.A0A4P6XXS1"/>
<dbReference type="SMART" id="SM00389">
    <property type="entry name" value="HOX"/>
    <property type="match status" value="1"/>
</dbReference>
<accession>A0A4P6XXS1</accession>
<feature type="DNA-binding region" description="Homeobox" evidence="4">
    <location>
        <begin position="155"/>
        <end position="217"/>
    </location>
</feature>
<protein>
    <submittedName>
        <fullName evidence="7">Homeobox KN domain-containing protein</fullName>
    </submittedName>
</protein>
<keyword evidence="1 4" id="KW-0238">DNA-binding</keyword>
<evidence type="ECO:0000313" key="8">
    <source>
        <dbReference type="Proteomes" id="UP000292447"/>
    </source>
</evidence>
<dbReference type="EMBL" id="CP034462">
    <property type="protein sequence ID" value="QBM91168.1"/>
    <property type="molecule type" value="Genomic_DNA"/>
</dbReference>
<keyword evidence="8" id="KW-1185">Reference proteome</keyword>
<comment type="subcellular location">
    <subcellularLocation>
        <location evidence="4">Nucleus</location>
    </subcellularLocation>
</comment>
<feature type="domain" description="Homeobox" evidence="6">
    <location>
        <begin position="153"/>
        <end position="216"/>
    </location>
</feature>
<dbReference type="GO" id="GO:0006355">
    <property type="term" value="P:regulation of DNA-templated transcription"/>
    <property type="evidence" value="ECO:0007669"/>
    <property type="project" value="InterPro"/>
</dbReference>
<evidence type="ECO:0000313" key="7">
    <source>
        <dbReference type="EMBL" id="QBM91168.1"/>
    </source>
</evidence>
<dbReference type="PANTHER" id="PTHR11850">
    <property type="entry name" value="HOMEOBOX PROTEIN TRANSCRIPTION FACTORS"/>
    <property type="match status" value="1"/>
</dbReference>
<dbReference type="InterPro" id="IPR008422">
    <property type="entry name" value="KN_HD"/>
</dbReference>
<evidence type="ECO:0000256" key="3">
    <source>
        <dbReference type="ARBA" id="ARBA00023242"/>
    </source>
</evidence>
<keyword evidence="3 4" id="KW-0539">Nucleus</keyword>
<name>A0A4P6XXS1_9ASCO</name>
<evidence type="ECO:0000259" key="6">
    <source>
        <dbReference type="PROSITE" id="PS50071"/>
    </source>
</evidence>
<evidence type="ECO:0000256" key="1">
    <source>
        <dbReference type="ARBA" id="ARBA00023125"/>
    </source>
</evidence>
<feature type="region of interest" description="Disordered" evidence="5">
    <location>
        <begin position="76"/>
        <end position="121"/>
    </location>
</feature>
<dbReference type="Gene3D" id="1.10.10.60">
    <property type="entry name" value="Homeodomain-like"/>
    <property type="match status" value="1"/>
</dbReference>
<dbReference type="Pfam" id="PF05920">
    <property type="entry name" value="Homeobox_KN"/>
    <property type="match status" value="1"/>
</dbReference>
<organism evidence="7 8">
    <name type="scientific">Metschnikowia aff. pulcherrima</name>
    <dbReference type="NCBI Taxonomy" id="2163413"/>
    <lineage>
        <taxon>Eukaryota</taxon>
        <taxon>Fungi</taxon>
        <taxon>Dikarya</taxon>
        <taxon>Ascomycota</taxon>
        <taxon>Saccharomycotina</taxon>
        <taxon>Pichiomycetes</taxon>
        <taxon>Metschnikowiaceae</taxon>
        <taxon>Metschnikowia</taxon>
    </lineage>
</organism>
<reference evidence="8" key="1">
    <citation type="submission" date="2019-03" db="EMBL/GenBank/DDBJ databases">
        <title>Snf2 controls pulcherriminic acid biosynthesis and connects pigmentation and antifungal activity of the yeast Metschnikowia pulcherrima.</title>
        <authorList>
            <person name="Gore-Lloyd D."/>
            <person name="Sumann I."/>
            <person name="Brachmann A.O."/>
            <person name="Schneeberger K."/>
            <person name="Ortiz-Merino R.A."/>
            <person name="Moreno-Beltran M."/>
            <person name="Schlaefli M."/>
            <person name="Kirner P."/>
            <person name="Santos Kron A."/>
            <person name="Wolfe K.H."/>
            <person name="Piel J."/>
            <person name="Ahrens C.H."/>
            <person name="Henk D."/>
            <person name="Freimoser F.M."/>
        </authorList>
    </citation>
    <scope>NUCLEOTIDE SEQUENCE [LARGE SCALE GENOMIC DNA]</scope>
    <source>
        <strain evidence="8">APC 1.2</strain>
    </source>
</reference>
<dbReference type="GO" id="GO:0003677">
    <property type="term" value="F:DNA binding"/>
    <property type="evidence" value="ECO:0007669"/>
    <property type="project" value="UniProtKB-UniRule"/>
</dbReference>
<dbReference type="PROSITE" id="PS50071">
    <property type="entry name" value="HOMEOBOX_2"/>
    <property type="match status" value="1"/>
</dbReference>
<dbReference type="InterPro" id="IPR050224">
    <property type="entry name" value="TALE_homeobox"/>
</dbReference>
<evidence type="ECO:0000256" key="4">
    <source>
        <dbReference type="PROSITE-ProRule" id="PRU00108"/>
    </source>
</evidence>